<dbReference type="RefSeq" id="WP_075129716.1">
    <property type="nucleotide sequence ID" value="NZ_MSIE01000085.1"/>
</dbReference>
<dbReference type="Proteomes" id="UP000185596">
    <property type="component" value="Unassembled WGS sequence"/>
</dbReference>
<organism evidence="2 3">
    <name type="scientific">Actinophytocola xanthii</name>
    <dbReference type="NCBI Taxonomy" id="1912961"/>
    <lineage>
        <taxon>Bacteria</taxon>
        <taxon>Bacillati</taxon>
        <taxon>Actinomycetota</taxon>
        <taxon>Actinomycetes</taxon>
        <taxon>Pseudonocardiales</taxon>
        <taxon>Pseudonocardiaceae</taxon>
    </lineage>
</organism>
<dbReference type="OrthoDB" id="9773549at2"/>
<protein>
    <recommendedName>
        <fullName evidence="1">AB hydrolase-1 domain-containing protein</fullName>
    </recommendedName>
</protein>
<dbReference type="Pfam" id="PF12697">
    <property type="entry name" value="Abhydrolase_6"/>
    <property type="match status" value="1"/>
</dbReference>
<dbReference type="InterPro" id="IPR000073">
    <property type="entry name" value="AB_hydrolase_1"/>
</dbReference>
<dbReference type="EMBL" id="MSIE01000085">
    <property type="protein sequence ID" value="OLF09581.1"/>
    <property type="molecule type" value="Genomic_DNA"/>
</dbReference>
<dbReference type="PANTHER" id="PTHR37017:SF11">
    <property type="entry name" value="ESTERASE_LIPASE_THIOESTERASE DOMAIN-CONTAINING PROTEIN"/>
    <property type="match status" value="1"/>
</dbReference>
<dbReference type="STRING" id="1912961.BU204_32950"/>
<keyword evidence="3" id="KW-1185">Reference proteome</keyword>
<evidence type="ECO:0000259" key="1">
    <source>
        <dbReference type="Pfam" id="PF12697"/>
    </source>
</evidence>
<dbReference type="AlphaFoldDB" id="A0A1Q8C5E4"/>
<accession>A0A1Q8C5E4</accession>
<dbReference type="GO" id="GO:0003824">
    <property type="term" value="F:catalytic activity"/>
    <property type="evidence" value="ECO:0007669"/>
    <property type="project" value="UniProtKB-ARBA"/>
</dbReference>
<name>A0A1Q8C5E4_9PSEU</name>
<evidence type="ECO:0000313" key="2">
    <source>
        <dbReference type="EMBL" id="OLF09581.1"/>
    </source>
</evidence>
<gene>
    <name evidence="2" type="ORF">BU204_32950</name>
</gene>
<dbReference type="SUPFAM" id="SSF53474">
    <property type="entry name" value="alpha/beta-Hydrolases"/>
    <property type="match status" value="1"/>
</dbReference>
<evidence type="ECO:0000313" key="3">
    <source>
        <dbReference type="Proteomes" id="UP000185596"/>
    </source>
</evidence>
<dbReference type="InterPro" id="IPR052897">
    <property type="entry name" value="Sec-Metab_Biosynth_Hydrolase"/>
</dbReference>
<dbReference type="PANTHER" id="PTHR37017">
    <property type="entry name" value="AB HYDROLASE-1 DOMAIN-CONTAINING PROTEIN-RELATED"/>
    <property type="match status" value="1"/>
</dbReference>
<reference evidence="2 3" key="1">
    <citation type="submission" date="2016-12" db="EMBL/GenBank/DDBJ databases">
        <title>The draft genome sequence of Actinophytocola sp. 11-183.</title>
        <authorList>
            <person name="Wang W."/>
            <person name="Yuan L."/>
        </authorList>
    </citation>
    <scope>NUCLEOTIDE SEQUENCE [LARGE SCALE GENOMIC DNA]</scope>
    <source>
        <strain evidence="2 3">11-183</strain>
    </source>
</reference>
<dbReference type="Gene3D" id="3.40.50.1820">
    <property type="entry name" value="alpha/beta hydrolase"/>
    <property type="match status" value="1"/>
</dbReference>
<sequence length="244" mass="26042">MRRADGNEGTPFTGPATSPRPTLVLVHGAWHGAWCWSPLASALRKRGIETRAVELTSHGTDPAVVGDLRSDTELVRETVRAVPGPVVLLGHSYGGVVVTEAAEGLDTVSRLVYLAAFVPDKGDTMRSLTGGGDAPWIHFENGLLSVERGWGRRLFYSGCGPRTALDAERRLLPQSAASFAQEVRGTAWRTIPSTYVVCAEDRAIAPGVQRRMGAAVGEVVELRSGHSPFLSHPVAVADLLDSLV</sequence>
<comment type="caution">
    <text evidence="2">The sequence shown here is derived from an EMBL/GenBank/DDBJ whole genome shotgun (WGS) entry which is preliminary data.</text>
</comment>
<feature type="domain" description="AB hydrolase-1" evidence="1">
    <location>
        <begin position="23"/>
        <end position="238"/>
    </location>
</feature>
<proteinExistence type="predicted"/>
<dbReference type="InterPro" id="IPR029058">
    <property type="entry name" value="AB_hydrolase_fold"/>
</dbReference>